<evidence type="ECO:0000313" key="7">
    <source>
        <dbReference type="Proteomes" id="UP000218437"/>
    </source>
</evidence>
<keyword evidence="4" id="KW-0443">Lipid metabolism</keyword>
<dbReference type="InterPro" id="IPR001736">
    <property type="entry name" value="PLipase_D/transphosphatidylase"/>
</dbReference>
<dbReference type="GO" id="GO:0004630">
    <property type="term" value="F:phospholipase D activity"/>
    <property type="evidence" value="ECO:0007669"/>
    <property type="project" value="UniProtKB-EC"/>
</dbReference>
<dbReference type="AlphaFoldDB" id="A0A290WZH5"/>
<dbReference type="RefSeq" id="WP_096236594.1">
    <property type="nucleotide sequence ID" value="NZ_CP023422.1"/>
</dbReference>
<keyword evidence="7" id="KW-1185">Reference proteome</keyword>
<dbReference type="PANTHER" id="PTHR18896">
    <property type="entry name" value="PHOSPHOLIPASE D"/>
    <property type="match status" value="1"/>
</dbReference>
<evidence type="ECO:0000259" key="5">
    <source>
        <dbReference type="PROSITE" id="PS50035"/>
    </source>
</evidence>
<sequence>MPESSGRIETTHIDEVGRTATSSLQWLLENRNLKGMASHPITHNNKLTLFICGQEGFADIAAEIARAKDSIDLCCWGFDPGMELVRGNSATWPRGDTFGDLLIDATTRRHVRVRLLIWYDRIGSPMVHNMPGHSHGTSPWKTGGQRADDISAKASLAMLQDAVARKPVLSVGYRGDRVRPEDIPMLAREEYCHSWYAAAFHGLLGRLTIHLRHGNSHAIGKSIATETSQPHGLTMGEIEKPGMSYLGTHHQKTVLIDFAHEEGAKAVGYVMGLNSVTDYWDTTAHLLDDTRREQGGVNERRECLQGMAADGGFATLKPYQDYACRIDGGRALIALYNNFVKAWDRAIDDRTHQAAGECVSWYSSCKNPPAQLLRKAGPDDSTVQIVLTQPEEQDKTIKETYFRAVTQASLAAGYLYVENQYFQYEEWARHLLAERKKVVAAWKAGSLKAGKTMRDMPVMHVFIVIPVPERAQMVPRTHDTLAALGQHGGMTGQNTMIDDYNKRPKTRRVRAGFGISTEAEVKLPDVVQHSNGINKPGVMTLESEFGLKVSVAMLNVSAFDNDRWRYREIYIHSKLMLVDDVFMTLGSANLNQRSMAVDSEINIATIDRRVACDLRKRVWRMHSGGLVDGGGGTKGEIVSAFGKWVELMGENRGRKKSDSASADHKKMTGFLLPLEDNRSSTLRLG</sequence>
<dbReference type="SMART" id="SM00155">
    <property type="entry name" value="PLDc"/>
    <property type="match status" value="2"/>
</dbReference>
<dbReference type="InterPro" id="IPR025202">
    <property type="entry name" value="PLD-like_dom"/>
</dbReference>
<dbReference type="Proteomes" id="UP000218437">
    <property type="component" value="Chromosome"/>
</dbReference>
<name>A0A290WZH5_9BURK</name>
<evidence type="ECO:0000256" key="4">
    <source>
        <dbReference type="ARBA" id="ARBA00023098"/>
    </source>
</evidence>
<reference evidence="6 7" key="1">
    <citation type="submission" date="2017-09" db="EMBL/GenBank/DDBJ databases">
        <title>Complete genome sequence of Janthinobacterium svalbardensis PAMC 27463.</title>
        <authorList>
            <person name="Cho Y.-J."/>
            <person name="Cho A."/>
            <person name="Kim O.-S."/>
            <person name="Lee J.-I."/>
        </authorList>
    </citation>
    <scope>NUCLEOTIDE SEQUENCE [LARGE SCALE GENOMIC DNA]</scope>
    <source>
        <strain evidence="6 7">PAMC 27463</strain>
    </source>
</reference>
<protein>
    <submittedName>
        <fullName evidence="6">Phospholipase</fullName>
    </submittedName>
</protein>
<dbReference type="KEGG" id="jsv:CNX70_20595"/>
<evidence type="ECO:0000256" key="1">
    <source>
        <dbReference type="ARBA" id="ARBA00000798"/>
    </source>
</evidence>
<feature type="domain" description="PLD phosphodiesterase" evidence="5">
    <location>
        <begin position="567"/>
        <end position="594"/>
    </location>
</feature>
<dbReference type="PANTHER" id="PTHR18896:SF76">
    <property type="entry name" value="PHOSPHOLIPASE"/>
    <property type="match status" value="1"/>
</dbReference>
<evidence type="ECO:0000313" key="6">
    <source>
        <dbReference type="EMBL" id="ATD62274.1"/>
    </source>
</evidence>
<accession>A0A290WZH5</accession>
<keyword evidence="2" id="KW-0677">Repeat</keyword>
<gene>
    <name evidence="6" type="ORF">CNX70_20595</name>
</gene>
<dbReference type="GO" id="GO:0009395">
    <property type="term" value="P:phospholipid catabolic process"/>
    <property type="evidence" value="ECO:0007669"/>
    <property type="project" value="TreeGrafter"/>
</dbReference>
<dbReference type="PROSITE" id="PS50035">
    <property type="entry name" value="PLD"/>
    <property type="match status" value="1"/>
</dbReference>
<dbReference type="Gene3D" id="3.30.870.10">
    <property type="entry name" value="Endonuclease Chain A"/>
    <property type="match status" value="2"/>
</dbReference>
<evidence type="ECO:0000256" key="3">
    <source>
        <dbReference type="ARBA" id="ARBA00022801"/>
    </source>
</evidence>
<organism evidence="6 7">
    <name type="scientific">Janthinobacterium svalbardensis</name>
    <dbReference type="NCBI Taxonomy" id="368607"/>
    <lineage>
        <taxon>Bacteria</taxon>
        <taxon>Pseudomonadati</taxon>
        <taxon>Pseudomonadota</taxon>
        <taxon>Betaproteobacteria</taxon>
        <taxon>Burkholderiales</taxon>
        <taxon>Oxalobacteraceae</taxon>
        <taxon>Janthinobacterium</taxon>
    </lineage>
</organism>
<comment type="catalytic activity">
    <reaction evidence="1">
        <text>a 1,2-diacyl-sn-glycero-3-phosphocholine + H2O = a 1,2-diacyl-sn-glycero-3-phosphate + choline + H(+)</text>
        <dbReference type="Rhea" id="RHEA:14445"/>
        <dbReference type="ChEBI" id="CHEBI:15354"/>
        <dbReference type="ChEBI" id="CHEBI:15377"/>
        <dbReference type="ChEBI" id="CHEBI:15378"/>
        <dbReference type="ChEBI" id="CHEBI:57643"/>
        <dbReference type="ChEBI" id="CHEBI:58608"/>
        <dbReference type="EC" id="3.1.4.4"/>
    </reaction>
</comment>
<evidence type="ECO:0000256" key="2">
    <source>
        <dbReference type="ARBA" id="ARBA00022737"/>
    </source>
</evidence>
<proteinExistence type="predicted"/>
<dbReference type="Pfam" id="PF13091">
    <property type="entry name" value="PLDc_2"/>
    <property type="match status" value="1"/>
</dbReference>
<keyword evidence="3" id="KW-0378">Hydrolase</keyword>
<dbReference type="EMBL" id="CP023422">
    <property type="protein sequence ID" value="ATD62274.1"/>
    <property type="molecule type" value="Genomic_DNA"/>
</dbReference>
<dbReference type="InterPro" id="IPR015679">
    <property type="entry name" value="PLipase_D_fam"/>
</dbReference>
<dbReference type="SUPFAM" id="SSF56024">
    <property type="entry name" value="Phospholipase D/nuclease"/>
    <property type="match status" value="2"/>
</dbReference>